<accession>A0A2P7R637</accession>
<dbReference type="InterPro" id="IPR036909">
    <property type="entry name" value="Cyt_c-like_dom_sf"/>
</dbReference>
<reference evidence="11 12" key="1">
    <citation type="submission" date="2018-03" db="EMBL/GenBank/DDBJ databases">
        <title>The draft genome of Zobellella sp. 59N8.</title>
        <authorList>
            <person name="Liu L."/>
            <person name="Li L."/>
            <person name="Zhang X."/>
            <person name="Liang L."/>
            <person name="Wang T."/>
        </authorList>
    </citation>
    <scope>NUCLEOTIDE SEQUENCE [LARGE SCALE GENOMIC DNA]</scope>
    <source>
        <strain evidence="11 12">59N8</strain>
    </source>
</reference>
<dbReference type="InterPro" id="IPR036249">
    <property type="entry name" value="Thioredoxin-like_sf"/>
</dbReference>
<evidence type="ECO:0000256" key="4">
    <source>
        <dbReference type="ARBA" id="ARBA00023004"/>
    </source>
</evidence>
<gene>
    <name evidence="11" type="ORF">C7H85_09870</name>
</gene>
<evidence type="ECO:0000256" key="7">
    <source>
        <dbReference type="PROSITE-ProRule" id="PRU00433"/>
    </source>
</evidence>
<dbReference type="SUPFAM" id="SSF52833">
    <property type="entry name" value="Thioredoxin-like"/>
    <property type="match status" value="1"/>
</dbReference>
<feature type="disulfide bond" description="Redox-active" evidence="6">
    <location>
        <begin position="69"/>
        <end position="73"/>
    </location>
</feature>
<dbReference type="CDD" id="cd02968">
    <property type="entry name" value="SCO"/>
    <property type="match status" value="1"/>
</dbReference>
<evidence type="ECO:0000256" key="6">
    <source>
        <dbReference type="PIRSR" id="PIRSR603782-2"/>
    </source>
</evidence>
<dbReference type="PANTHER" id="PTHR12151">
    <property type="entry name" value="ELECTRON TRANSPORT PROTIN SCO1/SENC FAMILY MEMBER"/>
    <property type="match status" value="1"/>
</dbReference>
<feature type="signal peptide" evidence="9">
    <location>
        <begin position="1"/>
        <end position="27"/>
    </location>
</feature>
<evidence type="ECO:0000256" key="5">
    <source>
        <dbReference type="PIRSR" id="PIRSR603782-1"/>
    </source>
</evidence>
<sequence length="343" mass="38786">MERNPYSWCKGALLGLFCLLFVQGTTASPWGADYFPNTLLVNQHGEEVRFFDDLLKDKVVAINFIFTSCTDSCPLETARLKQVQDLLGDRVGRDIFFYSITIDPQTDTPEVLRQYAERFRVGPGWQFLTGAEQDIDRLRQKLGLFIEGVDDSPDNNHTITMIVGNQSTGRWMKASPFENPYILADRLGNSLHNWKQAVAMDNSYEEAPELRAPSTGEQLFRTRCSSCHTLGDNEHAGMRGIGPDLLGVTRNRDPAWLVRWIKEPDRMLEEKDPLALALYEQYNRVSMPNLRLNDSHVHALLAYIEEETERLMPAEPAPAPMDHSAHHQGDGGGHSDGHGDHQH</sequence>
<feature type="domain" description="Cytochrome c" evidence="10">
    <location>
        <begin position="211"/>
        <end position="308"/>
    </location>
</feature>
<keyword evidence="6" id="KW-1015">Disulfide bond</keyword>
<evidence type="ECO:0000256" key="1">
    <source>
        <dbReference type="ARBA" id="ARBA00010996"/>
    </source>
</evidence>
<feature type="compositionally biased region" description="Basic and acidic residues" evidence="8">
    <location>
        <begin position="323"/>
        <end position="343"/>
    </location>
</feature>
<comment type="similarity">
    <text evidence="1">Belongs to the SCO1/2 family.</text>
</comment>
<name>A0A2P7R637_9GAMM</name>
<keyword evidence="4 7" id="KW-0408">Iron</keyword>
<dbReference type="InterPro" id="IPR003782">
    <property type="entry name" value="SCO1/SenC"/>
</dbReference>
<proteinExistence type="inferred from homology"/>
<dbReference type="PROSITE" id="PS51007">
    <property type="entry name" value="CYTC"/>
    <property type="match status" value="1"/>
</dbReference>
<keyword evidence="3 5" id="KW-0479">Metal-binding</keyword>
<keyword evidence="9" id="KW-0732">Signal</keyword>
<dbReference type="OrthoDB" id="5567697at2"/>
<feature type="region of interest" description="Disordered" evidence="8">
    <location>
        <begin position="314"/>
        <end position="343"/>
    </location>
</feature>
<evidence type="ECO:0000313" key="12">
    <source>
        <dbReference type="Proteomes" id="UP000240243"/>
    </source>
</evidence>
<evidence type="ECO:0000256" key="3">
    <source>
        <dbReference type="ARBA" id="ARBA00022723"/>
    </source>
</evidence>
<dbReference type="SUPFAM" id="SSF46626">
    <property type="entry name" value="Cytochrome c"/>
    <property type="match status" value="1"/>
</dbReference>
<keyword evidence="12" id="KW-1185">Reference proteome</keyword>
<dbReference type="GO" id="GO:0046872">
    <property type="term" value="F:metal ion binding"/>
    <property type="evidence" value="ECO:0007669"/>
    <property type="project" value="UniProtKB-KW"/>
</dbReference>
<feature type="binding site" evidence="5">
    <location>
        <position position="69"/>
    </location>
    <ligand>
        <name>Cu cation</name>
        <dbReference type="ChEBI" id="CHEBI:23378"/>
    </ligand>
</feature>
<dbReference type="Proteomes" id="UP000240243">
    <property type="component" value="Unassembled WGS sequence"/>
</dbReference>
<feature type="binding site" evidence="5">
    <location>
        <position position="73"/>
    </location>
    <ligand>
        <name>Cu cation</name>
        <dbReference type="ChEBI" id="CHEBI:23378"/>
    </ligand>
</feature>
<evidence type="ECO:0000259" key="10">
    <source>
        <dbReference type="PROSITE" id="PS51007"/>
    </source>
</evidence>
<dbReference type="EMBL" id="PXYG01000003">
    <property type="protein sequence ID" value="PSJ45681.1"/>
    <property type="molecule type" value="Genomic_DNA"/>
</dbReference>
<dbReference type="GO" id="GO:0020037">
    <property type="term" value="F:heme binding"/>
    <property type="evidence" value="ECO:0007669"/>
    <property type="project" value="InterPro"/>
</dbReference>
<dbReference type="RefSeq" id="WP_106729544.1">
    <property type="nucleotide sequence ID" value="NZ_PXYG01000003.1"/>
</dbReference>
<protein>
    <submittedName>
        <fullName evidence="11">Electron transporter SenC</fullName>
    </submittedName>
</protein>
<evidence type="ECO:0000313" key="11">
    <source>
        <dbReference type="EMBL" id="PSJ45681.1"/>
    </source>
</evidence>
<dbReference type="Pfam" id="PF02630">
    <property type="entry name" value="SCO1-SenC"/>
    <property type="match status" value="1"/>
</dbReference>
<dbReference type="Gene3D" id="3.40.30.10">
    <property type="entry name" value="Glutaredoxin"/>
    <property type="match status" value="1"/>
</dbReference>
<dbReference type="AlphaFoldDB" id="A0A2P7R637"/>
<dbReference type="InterPro" id="IPR009056">
    <property type="entry name" value="Cyt_c-like_dom"/>
</dbReference>
<evidence type="ECO:0000256" key="2">
    <source>
        <dbReference type="ARBA" id="ARBA00022617"/>
    </source>
</evidence>
<keyword evidence="5" id="KW-0186">Copper</keyword>
<organism evidence="11 12">
    <name type="scientific">Zobellella endophytica</name>
    <dbReference type="NCBI Taxonomy" id="2116700"/>
    <lineage>
        <taxon>Bacteria</taxon>
        <taxon>Pseudomonadati</taxon>
        <taxon>Pseudomonadota</taxon>
        <taxon>Gammaproteobacteria</taxon>
        <taxon>Aeromonadales</taxon>
        <taxon>Aeromonadaceae</taxon>
        <taxon>Zobellella</taxon>
    </lineage>
</organism>
<evidence type="ECO:0000256" key="9">
    <source>
        <dbReference type="SAM" id="SignalP"/>
    </source>
</evidence>
<feature type="chain" id="PRO_5015200562" evidence="9">
    <location>
        <begin position="28"/>
        <end position="343"/>
    </location>
</feature>
<keyword evidence="2 7" id="KW-0349">Heme</keyword>
<dbReference type="PANTHER" id="PTHR12151:SF5">
    <property type="entry name" value="AT19154P"/>
    <property type="match status" value="1"/>
</dbReference>
<dbReference type="Pfam" id="PF00034">
    <property type="entry name" value="Cytochrom_C"/>
    <property type="match status" value="1"/>
</dbReference>
<evidence type="ECO:0000256" key="8">
    <source>
        <dbReference type="SAM" id="MobiDB-lite"/>
    </source>
</evidence>
<dbReference type="Gene3D" id="1.10.760.10">
    <property type="entry name" value="Cytochrome c-like domain"/>
    <property type="match status" value="1"/>
</dbReference>
<dbReference type="GO" id="GO:0009055">
    <property type="term" value="F:electron transfer activity"/>
    <property type="evidence" value="ECO:0007669"/>
    <property type="project" value="InterPro"/>
</dbReference>
<comment type="caution">
    <text evidence="11">The sequence shown here is derived from an EMBL/GenBank/DDBJ whole genome shotgun (WGS) entry which is preliminary data.</text>
</comment>